<dbReference type="Pfam" id="PF00300">
    <property type="entry name" value="His_Phos_1"/>
    <property type="match status" value="1"/>
</dbReference>
<dbReference type="AlphaFoldDB" id="A0A326UDZ0"/>
<dbReference type="InterPro" id="IPR013078">
    <property type="entry name" value="His_Pase_superF_clade-1"/>
</dbReference>
<evidence type="ECO:0000313" key="2">
    <source>
        <dbReference type="EMBL" id="PZW36506.1"/>
    </source>
</evidence>
<keyword evidence="3" id="KW-1185">Reference proteome</keyword>
<dbReference type="InterPro" id="IPR050275">
    <property type="entry name" value="PGM_Phosphatase"/>
</dbReference>
<proteinExistence type="predicted"/>
<organism evidence="2 3">
    <name type="scientific">Thermosporothrix hazakensis</name>
    <dbReference type="NCBI Taxonomy" id="644383"/>
    <lineage>
        <taxon>Bacteria</taxon>
        <taxon>Bacillati</taxon>
        <taxon>Chloroflexota</taxon>
        <taxon>Ktedonobacteria</taxon>
        <taxon>Ktedonobacterales</taxon>
        <taxon>Thermosporotrichaceae</taxon>
        <taxon>Thermosporothrix</taxon>
    </lineage>
</organism>
<dbReference type="EMBL" id="QKUF01000001">
    <property type="protein sequence ID" value="PZW36506.1"/>
    <property type="molecule type" value="Genomic_DNA"/>
</dbReference>
<dbReference type="InterPro" id="IPR029033">
    <property type="entry name" value="His_PPase_superfam"/>
</dbReference>
<dbReference type="Proteomes" id="UP000248806">
    <property type="component" value="Unassembled WGS sequence"/>
</dbReference>
<dbReference type="Gene3D" id="3.40.50.1240">
    <property type="entry name" value="Phosphoglycerate mutase-like"/>
    <property type="match status" value="1"/>
</dbReference>
<sequence>MQDPFLMHTQNAAELFLIRHGDAIPGADELIPGGRYDNLPLSQIGRKQALALAERLKKIHFDAAYSSPLKRCQETGAPLLERLGLQAQLVDGLREINLDELVPIAEHNNPQEIVKALQERQDDIVRIAGESGTWDSFPNSERSKDFRRRVVTTIDEIAARHIGQRVLLFAHGGVINAYAAEVLQLDKEFFFPCVNTSITIVRVNQQRRVLYIMNDIAHLRIF</sequence>
<dbReference type="OrthoDB" id="9781415at2"/>
<dbReference type="PANTHER" id="PTHR48100">
    <property type="entry name" value="BROAD-SPECIFICITY PHOSPHATASE YOR283W-RELATED"/>
    <property type="match status" value="1"/>
</dbReference>
<evidence type="ECO:0000256" key="1">
    <source>
        <dbReference type="PIRSR" id="PIRSR613078-2"/>
    </source>
</evidence>
<protein>
    <submittedName>
        <fullName evidence="2">Alpha-ribazole phosphatase/probable phosphoglycerate mutase</fullName>
    </submittedName>
</protein>
<evidence type="ECO:0000313" key="3">
    <source>
        <dbReference type="Proteomes" id="UP000248806"/>
    </source>
</evidence>
<dbReference type="CDD" id="cd07067">
    <property type="entry name" value="HP_PGM_like"/>
    <property type="match status" value="1"/>
</dbReference>
<reference evidence="2 3" key="1">
    <citation type="submission" date="2018-06" db="EMBL/GenBank/DDBJ databases">
        <title>Genomic Encyclopedia of Archaeal and Bacterial Type Strains, Phase II (KMG-II): from individual species to whole genera.</title>
        <authorList>
            <person name="Goeker M."/>
        </authorList>
    </citation>
    <scope>NUCLEOTIDE SEQUENCE [LARGE SCALE GENOMIC DNA]</scope>
    <source>
        <strain evidence="2 3">ATCC BAA-1881</strain>
    </source>
</reference>
<feature type="binding site" evidence="1">
    <location>
        <position position="71"/>
    </location>
    <ligand>
        <name>substrate</name>
    </ligand>
</feature>
<dbReference type="PANTHER" id="PTHR48100:SF62">
    <property type="entry name" value="GLUCOSYL-3-PHOSPHOGLYCERATE PHOSPHATASE"/>
    <property type="match status" value="1"/>
</dbReference>
<name>A0A326UDZ0_THEHA</name>
<accession>A0A326UDZ0</accession>
<dbReference type="GO" id="GO:0016791">
    <property type="term" value="F:phosphatase activity"/>
    <property type="evidence" value="ECO:0007669"/>
    <property type="project" value="TreeGrafter"/>
</dbReference>
<dbReference type="SMART" id="SM00855">
    <property type="entry name" value="PGAM"/>
    <property type="match status" value="1"/>
</dbReference>
<dbReference type="GO" id="GO:0005737">
    <property type="term" value="C:cytoplasm"/>
    <property type="evidence" value="ECO:0007669"/>
    <property type="project" value="TreeGrafter"/>
</dbReference>
<dbReference type="RefSeq" id="WP_111318806.1">
    <property type="nucleotide sequence ID" value="NZ_BIFX01000001.1"/>
</dbReference>
<gene>
    <name evidence="2" type="ORF">EI42_00682</name>
</gene>
<dbReference type="SUPFAM" id="SSF53254">
    <property type="entry name" value="Phosphoglycerate mutase-like"/>
    <property type="match status" value="1"/>
</dbReference>
<comment type="caution">
    <text evidence="2">The sequence shown here is derived from an EMBL/GenBank/DDBJ whole genome shotgun (WGS) entry which is preliminary data.</text>
</comment>